<evidence type="ECO:0000256" key="1">
    <source>
        <dbReference type="ARBA" id="ARBA00043985"/>
    </source>
</evidence>
<dbReference type="GO" id="GO:0009271">
    <property type="term" value="P:phage shock"/>
    <property type="evidence" value="ECO:0007669"/>
    <property type="project" value="TreeGrafter"/>
</dbReference>
<dbReference type="PANTHER" id="PTHR31088">
    <property type="entry name" value="MEMBRANE-ASSOCIATED PROTEIN VIPP1, CHLOROPLASTIC"/>
    <property type="match status" value="1"/>
</dbReference>
<evidence type="ECO:0000313" key="4">
    <source>
        <dbReference type="Proteomes" id="UP000823633"/>
    </source>
</evidence>
<comment type="caution">
    <text evidence="3">The sequence shown here is derived from an EMBL/GenBank/DDBJ whole genome shotgun (WGS) entry which is preliminary data.</text>
</comment>
<gene>
    <name evidence="3" type="ORF">IAC42_01295</name>
</gene>
<feature type="coiled-coil region" evidence="2">
    <location>
        <begin position="33"/>
        <end position="181"/>
    </location>
</feature>
<protein>
    <submittedName>
        <fullName evidence="3">PspA/IM30 family protein</fullName>
    </submittedName>
</protein>
<dbReference type="EMBL" id="JADIMU010000009">
    <property type="protein sequence ID" value="MBO8442386.1"/>
    <property type="molecule type" value="Genomic_DNA"/>
</dbReference>
<dbReference type="AlphaFoldDB" id="A0A9D9E720"/>
<dbReference type="PANTHER" id="PTHR31088:SF6">
    <property type="entry name" value="PHAGE SHOCK PROTEIN A"/>
    <property type="match status" value="1"/>
</dbReference>
<sequence>MNVFKRFANIVSANVNSALDKMEDPKKMINLMIDQMEETAIEARASLAEKTATLTTLSRQIKETEEAIGRWADRARLAVEKDNDALAREAIMEKRKLEEQLKGLKESMSTMDGIIVSLKDQLGEIEAKLGEMKAKRNDLANRAAAAKEKMRNNETLKSADGDDFARRFEELQARIERWEAEANIACGGSKASKSTRETFEEMEADKAVEDELAALKAAAGKTEAK</sequence>
<accession>A0A9D9E720</accession>
<name>A0A9D9E720_9SPIR</name>
<dbReference type="Proteomes" id="UP000823633">
    <property type="component" value="Unassembled WGS sequence"/>
</dbReference>
<proteinExistence type="inferred from homology"/>
<reference evidence="3" key="2">
    <citation type="journal article" date="2021" name="PeerJ">
        <title>Extensive microbial diversity within the chicken gut microbiome revealed by metagenomics and culture.</title>
        <authorList>
            <person name="Gilroy R."/>
            <person name="Ravi A."/>
            <person name="Getino M."/>
            <person name="Pursley I."/>
            <person name="Horton D.L."/>
            <person name="Alikhan N.F."/>
            <person name="Baker D."/>
            <person name="Gharbi K."/>
            <person name="Hall N."/>
            <person name="Watson M."/>
            <person name="Adriaenssens E.M."/>
            <person name="Foster-Nyarko E."/>
            <person name="Jarju S."/>
            <person name="Secka A."/>
            <person name="Antonio M."/>
            <person name="Oren A."/>
            <person name="Chaudhuri R.R."/>
            <person name="La Ragione R."/>
            <person name="Hildebrand F."/>
            <person name="Pallen M.J."/>
        </authorList>
    </citation>
    <scope>NUCLEOTIDE SEQUENCE</scope>
    <source>
        <strain evidence="3">11167</strain>
    </source>
</reference>
<organism evidence="3 4">
    <name type="scientific">Candidatus Aphodenecus pullistercoris</name>
    <dbReference type="NCBI Taxonomy" id="2840669"/>
    <lineage>
        <taxon>Bacteria</taxon>
        <taxon>Pseudomonadati</taxon>
        <taxon>Spirochaetota</taxon>
        <taxon>Spirochaetia</taxon>
        <taxon>Spirochaetales</taxon>
        <taxon>Candidatus Aphodenecus</taxon>
    </lineage>
</organism>
<evidence type="ECO:0000256" key="2">
    <source>
        <dbReference type="SAM" id="Coils"/>
    </source>
</evidence>
<keyword evidence="2" id="KW-0175">Coiled coil</keyword>
<dbReference type="Pfam" id="PF04012">
    <property type="entry name" value="PspA_IM30"/>
    <property type="match status" value="1"/>
</dbReference>
<dbReference type="GO" id="GO:0005829">
    <property type="term" value="C:cytosol"/>
    <property type="evidence" value="ECO:0007669"/>
    <property type="project" value="TreeGrafter"/>
</dbReference>
<reference evidence="3" key="1">
    <citation type="submission" date="2020-10" db="EMBL/GenBank/DDBJ databases">
        <authorList>
            <person name="Gilroy R."/>
        </authorList>
    </citation>
    <scope>NUCLEOTIDE SEQUENCE</scope>
    <source>
        <strain evidence="3">11167</strain>
    </source>
</reference>
<evidence type="ECO:0000313" key="3">
    <source>
        <dbReference type="EMBL" id="MBO8442386.1"/>
    </source>
</evidence>
<dbReference type="InterPro" id="IPR007157">
    <property type="entry name" value="PspA_VIPP1"/>
</dbReference>
<comment type="similarity">
    <text evidence="1">Belongs to the PspA/Vipp/IM30 family.</text>
</comment>